<dbReference type="SUPFAM" id="SSF53098">
    <property type="entry name" value="Ribonuclease H-like"/>
    <property type="match status" value="1"/>
</dbReference>
<proteinExistence type="predicted"/>
<dbReference type="Pfam" id="PF13701">
    <property type="entry name" value="DDE_Tnp_1_4"/>
    <property type="match status" value="1"/>
</dbReference>
<name>A0ABR9H8E8_9BACT</name>
<gene>
    <name evidence="2" type="ORF">H4684_003644</name>
</gene>
<evidence type="ECO:0000259" key="1">
    <source>
        <dbReference type="Pfam" id="PF13701"/>
    </source>
</evidence>
<feature type="domain" description="Transposase DDE" evidence="1">
    <location>
        <begin position="16"/>
        <end position="447"/>
    </location>
</feature>
<comment type="caution">
    <text evidence="2">The sequence shown here is derived from an EMBL/GenBank/DDBJ whole genome shotgun (WGS) entry which is preliminary data.</text>
</comment>
<evidence type="ECO:0000313" key="3">
    <source>
        <dbReference type="Proteomes" id="UP000639010"/>
    </source>
</evidence>
<dbReference type="InterPro" id="IPR012337">
    <property type="entry name" value="RNaseH-like_sf"/>
</dbReference>
<keyword evidence="3" id="KW-1185">Reference proteome</keyword>
<accession>A0ABR9H8E8</accession>
<dbReference type="RefSeq" id="WP_192624798.1">
    <property type="nucleotide sequence ID" value="NZ_JADBGG010000039.1"/>
</dbReference>
<dbReference type="InterPro" id="IPR025668">
    <property type="entry name" value="Tnp_DDE_dom"/>
</dbReference>
<dbReference type="EMBL" id="JADBGG010000039">
    <property type="protein sequence ID" value="MBE1426960.1"/>
    <property type="molecule type" value="Genomic_DNA"/>
</dbReference>
<protein>
    <recommendedName>
        <fullName evidence="1">Transposase DDE domain-containing protein</fullName>
    </recommendedName>
</protein>
<dbReference type="Proteomes" id="UP000639010">
    <property type="component" value="Unassembled WGS sequence"/>
</dbReference>
<reference evidence="2 3" key="1">
    <citation type="submission" date="2020-10" db="EMBL/GenBank/DDBJ databases">
        <title>Genomic Encyclopedia of Type Strains, Phase IV (KMG-IV): sequencing the most valuable type-strain genomes for metagenomic binning, comparative biology and taxonomic classification.</title>
        <authorList>
            <person name="Goeker M."/>
        </authorList>
    </citation>
    <scope>NUCLEOTIDE SEQUENCE [LARGE SCALE GENOMIC DNA]</scope>
    <source>
        <strain evidence="2 3">DSM 4194</strain>
    </source>
</reference>
<dbReference type="NCBIfam" id="NF033539">
    <property type="entry name" value="transpos_IS1380"/>
    <property type="match status" value="1"/>
</dbReference>
<dbReference type="InterPro" id="IPR047960">
    <property type="entry name" value="Transpos_IS1380"/>
</dbReference>
<organism evidence="2 3">
    <name type="scientific">Desulfomicrobium macestii</name>
    <dbReference type="NCBI Taxonomy" id="90731"/>
    <lineage>
        <taxon>Bacteria</taxon>
        <taxon>Pseudomonadati</taxon>
        <taxon>Thermodesulfobacteriota</taxon>
        <taxon>Desulfovibrionia</taxon>
        <taxon>Desulfovibrionales</taxon>
        <taxon>Desulfomicrobiaceae</taxon>
        <taxon>Desulfomicrobium</taxon>
    </lineage>
</organism>
<sequence>MLITDIKRNEGNNIGHVGLALIGEMARVCGLDTLVDRLGPGKTPQIKEREIFRTLAGLMCQGKTDFDHVREYYGDDFFATSLGLGRVPSAEILRQRFQRIALETDLDAQLPQCSIELWKKTGMQPEIIEMTRDKKKEHWVRLDVDVSIFDNADTEKEGASATYDKRFGFAPIFAHLGGGWLVNAKLRPGSSHSSCEGTDEFILESLGYAKSMVDANILVVADSGFDSQDRLEKLFTQSRTGFIIKHNLRREPVDGWLATAREHAQEVENYSTSREKGRKYRGFVMREVGKKKRKIRQIFEVTEVLSKDGVFMMIPEVRVCVLWTNLEFEAEQALKLYRKRGTSEQYHGEFKTEMDMERLPSGKFAVNATFLRLGMLVYNMLRVASVDLVVARMLGLKKANRRRTKTVMRSMMNICARITRHARKVILHVSCPEPWFKVVSDLFYRLKTA</sequence>
<evidence type="ECO:0000313" key="2">
    <source>
        <dbReference type="EMBL" id="MBE1426960.1"/>
    </source>
</evidence>